<dbReference type="CDD" id="cd02440">
    <property type="entry name" value="AdoMet_MTases"/>
    <property type="match status" value="1"/>
</dbReference>
<protein>
    <submittedName>
        <fullName evidence="2">C-methyltransferase</fullName>
    </submittedName>
</protein>
<dbReference type="Pfam" id="PF08484">
    <property type="entry name" value="Methyltransf_14"/>
    <property type="match status" value="1"/>
</dbReference>
<accession>A0A3B0ZX19</accession>
<name>A0A3B0ZX19_9ZZZZ</name>
<dbReference type="Pfam" id="PF13489">
    <property type="entry name" value="Methyltransf_23"/>
    <property type="match status" value="1"/>
</dbReference>
<feature type="domain" description="C-methyltransferase" evidence="1">
    <location>
        <begin position="266"/>
        <end position="384"/>
    </location>
</feature>
<dbReference type="SUPFAM" id="SSF53335">
    <property type="entry name" value="S-adenosyl-L-methionine-dependent methyltransferases"/>
    <property type="match status" value="1"/>
</dbReference>
<dbReference type="PANTHER" id="PTHR43861">
    <property type="entry name" value="TRANS-ACONITATE 2-METHYLTRANSFERASE-RELATED"/>
    <property type="match status" value="1"/>
</dbReference>
<organism evidence="2">
    <name type="scientific">hydrothermal vent metagenome</name>
    <dbReference type="NCBI Taxonomy" id="652676"/>
    <lineage>
        <taxon>unclassified sequences</taxon>
        <taxon>metagenomes</taxon>
        <taxon>ecological metagenomes</taxon>
    </lineage>
</organism>
<dbReference type="EMBL" id="UOFV01000083">
    <property type="protein sequence ID" value="VAW96321.1"/>
    <property type="molecule type" value="Genomic_DNA"/>
</dbReference>
<dbReference type="GO" id="GO:0008168">
    <property type="term" value="F:methyltransferase activity"/>
    <property type="evidence" value="ECO:0007669"/>
    <property type="project" value="UniProtKB-KW"/>
</dbReference>
<evidence type="ECO:0000259" key="1">
    <source>
        <dbReference type="Pfam" id="PF08484"/>
    </source>
</evidence>
<dbReference type="AlphaFoldDB" id="A0A3B0ZX19"/>
<dbReference type="InterPro" id="IPR013691">
    <property type="entry name" value="MeTrfase_14"/>
</dbReference>
<dbReference type="Gene3D" id="3.40.50.150">
    <property type="entry name" value="Vaccinia Virus protein VP39"/>
    <property type="match status" value="1"/>
</dbReference>
<sequence length="395" mass="44669">MNTEHTCPSCSADNMQVFYEQKSVPSNSCILLDSAKAAVEYPRGDIELCFCPECGFISNMAFDAKLTEYSGRYEETQGFSGTFNKFHHALAERLIERYDLHDKDVLEIGCGKGEFITMLSELGNNRGVGFDPGYRADRNASESAQKNVTFITDFYSEKYSDYQADFLCCKMTLEHIHPTSDFINTVRRSIGDREDTIVFFQIPESTRILRDCAFEDIYYEHCSYFSPGSLARLFRSKGFDVISIETEYDDQYLTIEARPNNGSSQNAVLEQENDLESLKELVATFPKRLEEKLSGWQKQLDDMQASGNKVVLWGSGSKGVSFLATLDAGDKIEYVVDINPHRQGYYMSGTGQEIVSPDFLKEYQPDVVIVMNAIYCDEIGQDLKKRGLSPKIIAV</sequence>
<dbReference type="InterPro" id="IPR029063">
    <property type="entry name" value="SAM-dependent_MTases_sf"/>
</dbReference>
<gene>
    <name evidence="2" type="ORF">MNBD_GAMMA19-35</name>
</gene>
<evidence type="ECO:0000313" key="2">
    <source>
        <dbReference type="EMBL" id="VAW96321.1"/>
    </source>
</evidence>
<reference evidence="2" key="1">
    <citation type="submission" date="2018-06" db="EMBL/GenBank/DDBJ databases">
        <authorList>
            <person name="Zhirakovskaya E."/>
        </authorList>
    </citation>
    <scope>NUCLEOTIDE SEQUENCE</scope>
</reference>
<keyword evidence="2" id="KW-0489">Methyltransferase</keyword>
<dbReference type="Gene3D" id="3.40.50.720">
    <property type="entry name" value="NAD(P)-binding Rossmann-like Domain"/>
    <property type="match status" value="1"/>
</dbReference>
<keyword evidence="2" id="KW-0808">Transferase</keyword>
<dbReference type="GO" id="GO:0032259">
    <property type="term" value="P:methylation"/>
    <property type="evidence" value="ECO:0007669"/>
    <property type="project" value="UniProtKB-KW"/>
</dbReference>
<proteinExistence type="predicted"/>